<name>A0A0G4G0J5_VITBC</name>
<sequence>MALLTFEDLAALDAGDAQVAQFKEDYRRQGYCWLPSFVSSDVVQQLQCEAARLFEASADNSFRSTEDHTITLDSPSAHTDTATTQQSSKCLIAQDRLPTESQLLRLFRSPGLIRLLSLIIDRPVYCSDDPLGGVYYNVFEEGDALGWHFDRSPFFVNLLVSLPSEGGGGQFEFFADGRPQQEDADSDDVLPPVYEAGVARVARGEDVSKVVRPPLAEGGIIIFQGRRYMHRVTPVVGAGERRINAILTYADAPGFVLNTYTRQTFFGR</sequence>
<keyword evidence="1" id="KW-0560">Oxidoreductase</keyword>
<evidence type="ECO:0000256" key="1">
    <source>
        <dbReference type="RuleBase" id="RU003682"/>
    </source>
</evidence>
<gene>
    <name evidence="3" type="ORF">Vbra_16617</name>
</gene>
<dbReference type="InParanoid" id="A0A0G4G0J5"/>
<dbReference type="GO" id="GO:0016491">
    <property type="term" value="F:oxidoreductase activity"/>
    <property type="evidence" value="ECO:0007669"/>
    <property type="project" value="UniProtKB-KW"/>
</dbReference>
<dbReference type="SUPFAM" id="SSF51197">
    <property type="entry name" value="Clavaminate synthase-like"/>
    <property type="match status" value="1"/>
</dbReference>
<reference evidence="3 4" key="1">
    <citation type="submission" date="2014-11" db="EMBL/GenBank/DDBJ databases">
        <authorList>
            <person name="Zhu J."/>
            <person name="Qi W."/>
            <person name="Song R."/>
        </authorList>
    </citation>
    <scope>NUCLEOTIDE SEQUENCE [LARGE SCALE GENOMIC DNA]</scope>
</reference>
<evidence type="ECO:0000259" key="2">
    <source>
        <dbReference type="PROSITE" id="PS51471"/>
    </source>
</evidence>
<dbReference type="PhylomeDB" id="A0A0G4G0J5"/>
<dbReference type="VEuPathDB" id="CryptoDB:Vbra_16617"/>
<proteinExistence type="inferred from homology"/>
<evidence type="ECO:0000313" key="4">
    <source>
        <dbReference type="Proteomes" id="UP000041254"/>
    </source>
</evidence>
<dbReference type="Gene3D" id="2.60.120.620">
    <property type="entry name" value="q2cbj1_9rhob like domain"/>
    <property type="match status" value="1"/>
</dbReference>
<dbReference type="OMA" id="GVFEYCP"/>
<feature type="domain" description="Fe2OG dioxygenase" evidence="2">
    <location>
        <begin position="126"/>
        <end position="253"/>
    </location>
</feature>
<dbReference type="InterPro" id="IPR005123">
    <property type="entry name" value="Oxoglu/Fe-dep_dioxygenase_dom"/>
</dbReference>
<dbReference type="OrthoDB" id="424053at2759"/>
<keyword evidence="1" id="KW-0408">Iron</keyword>
<protein>
    <recommendedName>
        <fullName evidence="2">Fe2OG dioxygenase domain-containing protein</fullName>
    </recommendedName>
</protein>
<organism evidence="3 4">
    <name type="scientific">Vitrella brassicaformis (strain CCMP3155)</name>
    <dbReference type="NCBI Taxonomy" id="1169540"/>
    <lineage>
        <taxon>Eukaryota</taxon>
        <taxon>Sar</taxon>
        <taxon>Alveolata</taxon>
        <taxon>Colpodellida</taxon>
        <taxon>Vitrellaceae</taxon>
        <taxon>Vitrella</taxon>
    </lineage>
</organism>
<dbReference type="InterPro" id="IPR056470">
    <property type="entry name" value="BesD/HalB-like"/>
</dbReference>
<dbReference type="Pfam" id="PF23169">
    <property type="entry name" value="HalD"/>
    <property type="match status" value="1"/>
</dbReference>
<dbReference type="AlphaFoldDB" id="A0A0G4G0J5"/>
<comment type="similarity">
    <text evidence="1">Belongs to the iron/ascorbate-dependent oxidoreductase family.</text>
</comment>
<dbReference type="Proteomes" id="UP000041254">
    <property type="component" value="Unassembled WGS sequence"/>
</dbReference>
<dbReference type="PROSITE" id="PS51471">
    <property type="entry name" value="FE2OG_OXY"/>
    <property type="match status" value="1"/>
</dbReference>
<keyword evidence="1" id="KW-0479">Metal-binding</keyword>
<keyword evidence="4" id="KW-1185">Reference proteome</keyword>
<dbReference type="EMBL" id="CDMY01000542">
    <property type="protein sequence ID" value="CEM21493.1"/>
    <property type="molecule type" value="Genomic_DNA"/>
</dbReference>
<dbReference type="GO" id="GO:0046872">
    <property type="term" value="F:metal ion binding"/>
    <property type="evidence" value="ECO:0007669"/>
    <property type="project" value="UniProtKB-KW"/>
</dbReference>
<evidence type="ECO:0000313" key="3">
    <source>
        <dbReference type="EMBL" id="CEM21493.1"/>
    </source>
</evidence>
<accession>A0A0G4G0J5</accession>